<comment type="caution">
    <text evidence="4">The sequence shown here is derived from an EMBL/GenBank/DDBJ whole genome shotgun (WGS) entry which is preliminary data.</text>
</comment>
<evidence type="ECO:0000313" key="5">
    <source>
        <dbReference type="Proteomes" id="UP000451233"/>
    </source>
</evidence>
<accession>A0A7K1XVM1</accession>
<dbReference type="PROSITE" id="PS00061">
    <property type="entry name" value="ADH_SHORT"/>
    <property type="match status" value="1"/>
</dbReference>
<dbReference type="InterPro" id="IPR002347">
    <property type="entry name" value="SDR_fam"/>
</dbReference>
<evidence type="ECO:0000256" key="2">
    <source>
        <dbReference type="ARBA" id="ARBA00023002"/>
    </source>
</evidence>
<dbReference type="PRINTS" id="PR00080">
    <property type="entry name" value="SDRFAMILY"/>
</dbReference>
<dbReference type="SUPFAM" id="SSF51735">
    <property type="entry name" value="NAD(P)-binding Rossmann-fold domains"/>
    <property type="match status" value="1"/>
</dbReference>
<protein>
    <submittedName>
        <fullName evidence="4">SDR family NAD(P)-dependent oxidoreductase</fullName>
    </submittedName>
</protein>
<sequence>MNLSVSNVLITGGSDGIGKSLAKRFIEAGSRVIATGRGEERLRQAAGEIPGLEIFANDIGNPDEREKLAEHIKQLMPGINILVNNAGIQRRVELAADTAPWAERQAEIDILLSAPVHLNHLLIPVILANGAPSLIVNVTSGGAYIPQVFAPVYSACKAALHSYTGTLRHSLAGTACRVAELIPPAVQTGLAGGNTAHGAALEAFADTFNNLFIEDEIEVGYKTTENISVEISGKPLNELFTAFSGRFPVKTYKNR</sequence>
<name>A0A7K1XVM1_9SPHI</name>
<keyword evidence="5" id="KW-1185">Reference proteome</keyword>
<dbReference type="InterPro" id="IPR036291">
    <property type="entry name" value="NAD(P)-bd_dom_sf"/>
</dbReference>
<dbReference type="InterPro" id="IPR020904">
    <property type="entry name" value="Sc_DH/Rdtase_CS"/>
</dbReference>
<dbReference type="PANTHER" id="PTHR44196">
    <property type="entry name" value="DEHYDROGENASE/REDUCTASE SDR FAMILY MEMBER 7B"/>
    <property type="match status" value="1"/>
</dbReference>
<organism evidence="4 5">
    <name type="scientific">Hufsiella ginkgonis</name>
    <dbReference type="NCBI Taxonomy" id="2695274"/>
    <lineage>
        <taxon>Bacteria</taxon>
        <taxon>Pseudomonadati</taxon>
        <taxon>Bacteroidota</taxon>
        <taxon>Sphingobacteriia</taxon>
        <taxon>Sphingobacteriales</taxon>
        <taxon>Sphingobacteriaceae</taxon>
        <taxon>Hufsiella</taxon>
    </lineage>
</organism>
<evidence type="ECO:0000256" key="1">
    <source>
        <dbReference type="ARBA" id="ARBA00006484"/>
    </source>
</evidence>
<gene>
    <name evidence="4" type="ORF">GS398_07010</name>
</gene>
<dbReference type="Proteomes" id="UP000451233">
    <property type="component" value="Unassembled WGS sequence"/>
</dbReference>
<dbReference type="EMBL" id="WVHS01000002">
    <property type="protein sequence ID" value="MXV15043.1"/>
    <property type="molecule type" value="Genomic_DNA"/>
</dbReference>
<dbReference type="GO" id="GO:0016491">
    <property type="term" value="F:oxidoreductase activity"/>
    <property type="evidence" value="ECO:0007669"/>
    <property type="project" value="UniProtKB-KW"/>
</dbReference>
<evidence type="ECO:0000256" key="3">
    <source>
        <dbReference type="RuleBase" id="RU000363"/>
    </source>
</evidence>
<dbReference type="Gene3D" id="3.40.50.720">
    <property type="entry name" value="NAD(P)-binding Rossmann-like Domain"/>
    <property type="match status" value="1"/>
</dbReference>
<dbReference type="Pfam" id="PF00106">
    <property type="entry name" value="adh_short"/>
    <property type="match status" value="1"/>
</dbReference>
<dbReference type="AlphaFoldDB" id="A0A7K1XVM1"/>
<proteinExistence type="inferred from homology"/>
<reference evidence="4 5" key="1">
    <citation type="submission" date="2019-11" db="EMBL/GenBank/DDBJ databases">
        <title>Pedobacter sp. HMF7056 Genome sequencing and assembly.</title>
        <authorList>
            <person name="Kang H."/>
            <person name="Kim H."/>
            <person name="Joh K."/>
        </authorList>
    </citation>
    <scope>NUCLEOTIDE SEQUENCE [LARGE SCALE GENOMIC DNA]</scope>
    <source>
        <strain evidence="4 5">HMF7056</strain>
    </source>
</reference>
<dbReference type="PANTHER" id="PTHR44196:SF1">
    <property type="entry name" value="DEHYDROGENASE_REDUCTASE SDR FAMILY MEMBER 7B"/>
    <property type="match status" value="1"/>
</dbReference>
<dbReference type="GO" id="GO:0016020">
    <property type="term" value="C:membrane"/>
    <property type="evidence" value="ECO:0007669"/>
    <property type="project" value="TreeGrafter"/>
</dbReference>
<keyword evidence="2" id="KW-0560">Oxidoreductase</keyword>
<dbReference type="PRINTS" id="PR00081">
    <property type="entry name" value="GDHRDH"/>
</dbReference>
<comment type="similarity">
    <text evidence="1 3">Belongs to the short-chain dehydrogenases/reductases (SDR) family.</text>
</comment>
<evidence type="ECO:0000313" key="4">
    <source>
        <dbReference type="EMBL" id="MXV15043.1"/>
    </source>
</evidence>
<dbReference type="RefSeq" id="WP_160906064.1">
    <property type="nucleotide sequence ID" value="NZ_WVHS01000002.1"/>
</dbReference>